<dbReference type="Gene3D" id="1.10.30.10">
    <property type="entry name" value="High mobility group box domain"/>
    <property type="match status" value="1"/>
</dbReference>
<feature type="domain" description="HMG box" evidence="4">
    <location>
        <begin position="39"/>
        <end position="104"/>
    </location>
</feature>
<dbReference type="SMART" id="SM00398">
    <property type="entry name" value="HMG"/>
    <property type="match status" value="1"/>
</dbReference>
<dbReference type="GO" id="GO:0003677">
    <property type="term" value="F:DNA binding"/>
    <property type="evidence" value="ECO:0007669"/>
    <property type="project" value="UniProtKB-UniRule"/>
</dbReference>
<dbReference type="InterPro" id="IPR036910">
    <property type="entry name" value="HMG_box_dom_sf"/>
</dbReference>
<keyword evidence="6" id="KW-1185">Reference proteome</keyword>
<feature type="DNA-binding region" description="HMG box" evidence="2">
    <location>
        <begin position="39"/>
        <end position="104"/>
    </location>
</feature>
<evidence type="ECO:0000313" key="5">
    <source>
        <dbReference type="EMBL" id="KYM85506.1"/>
    </source>
</evidence>
<keyword evidence="2" id="KW-0539">Nucleus</keyword>
<keyword evidence="3" id="KW-0812">Transmembrane</keyword>
<keyword evidence="1 2" id="KW-0238">DNA-binding</keyword>
<evidence type="ECO:0000256" key="3">
    <source>
        <dbReference type="SAM" id="Phobius"/>
    </source>
</evidence>
<dbReference type="AlphaFoldDB" id="A0A195BJZ0"/>
<evidence type="ECO:0000256" key="2">
    <source>
        <dbReference type="PROSITE-ProRule" id="PRU00267"/>
    </source>
</evidence>
<dbReference type="SUPFAM" id="SSF47095">
    <property type="entry name" value="HMG-box"/>
    <property type="match status" value="1"/>
</dbReference>
<gene>
    <name evidence="5" type="ORF">ALC53_04750</name>
</gene>
<dbReference type="EMBL" id="KQ976453">
    <property type="protein sequence ID" value="KYM85506.1"/>
    <property type="molecule type" value="Genomic_DNA"/>
</dbReference>
<evidence type="ECO:0000313" key="6">
    <source>
        <dbReference type="Proteomes" id="UP000078540"/>
    </source>
</evidence>
<dbReference type="GO" id="GO:0006357">
    <property type="term" value="P:regulation of transcription by RNA polymerase II"/>
    <property type="evidence" value="ECO:0007669"/>
    <property type="project" value="TreeGrafter"/>
</dbReference>
<dbReference type="InterPro" id="IPR009071">
    <property type="entry name" value="HMG_box_dom"/>
</dbReference>
<evidence type="ECO:0000256" key="1">
    <source>
        <dbReference type="ARBA" id="ARBA00023125"/>
    </source>
</evidence>
<reference evidence="5 6" key="1">
    <citation type="submission" date="2015-09" db="EMBL/GenBank/DDBJ databases">
        <title>Atta colombica WGS genome.</title>
        <authorList>
            <person name="Nygaard S."/>
            <person name="Hu H."/>
            <person name="Boomsma J."/>
            <person name="Zhang G."/>
        </authorList>
    </citation>
    <scope>NUCLEOTIDE SEQUENCE [LARGE SCALE GENOMIC DNA]</scope>
    <source>
        <strain evidence="5">Treedump-2</strain>
        <tissue evidence="5">Whole body</tissue>
    </source>
</reference>
<dbReference type="InterPro" id="IPR050342">
    <property type="entry name" value="HMGB"/>
</dbReference>
<sequence length="252" mass="29934">MDYENSLTNEQKMEIKSLKKGHTLKQNEIKQKLMDLGKPKRPLSAFILFMQSKKNTKNPHESYKDWLNNITNEWKNMTMVNKSKYNAEASDLLKKYKIEMQKWEEEMIQAGWGISTTHCTFGKDPDTNSDQRHESTKGMVLCDNTNISQTTVEYPRKMDISINEAKKSVVQSQNIYRQIYTYFFSPWKRVIIDPKQTSENWKMVRTYIFINIISIVCLLISMFYILNLMFITIEYIIIYYTNYTNNNIVDNK</sequence>
<keyword evidence="3" id="KW-1133">Transmembrane helix</keyword>
<dbReference type="PROSITE" id="PS50118">
    <property type="entry name" value="HMG_BOX_2"/>
    <property type="match status" value="1"/>
</dbReference>
<dbReference type="GO" id="GO:0005634">
    <property type="term" value="C:nucleus"/>
    <property type="evidence" value="ECO:0007669"/>
    <property type="project" value="UniProtKB-UniRule"/>
</dbReference>
<dbReference type="PANTHER" id="PTHR48112:SF22">
    <property type="entry name" value="MITOCHONDRIAL TRANSCRIPTION FACTOR A, ISOFORM B"/>
    <property type="match status" value="1"/>
</dbReference>
<accession>A0A195BJZ0</accession>
<feature type="transmembrane region" description="Helical" evidence="3">
    <location>
        <begin position="208"/>
        <end position="238"/>
    </location>
</feature>
<evidence type="ECO:0000259" key="4">
    <source>
        <dbReference type="PROSITE" id="PS50118"/>
    </source>
</evidence>
<dbReference type="PANTHER" id="PTHR48112">
    <property type="entry name" value="HIGH MOBILITY GROUP PROTEIN DSP1"/>
    <property type="match status" value="1"/>
</dbReference>
<protein>
    <submittedName>
        <fullName evidence="5">Transcription factor A, mitochondrial</fullName>
    </submittedName>
</protein>
<keyword evidence="3" id="KW-0472">Membrane</keyword>
<name>A0A195BJZ0_9HYME</name>
<organism evidence="5 6">
    <name type="scientific">Atta colombica</name>
    <dbReference type="NCBI Taxonomy" id="520822"/>
    <lineage>
        <taxon>Eukaryota</taxon>
        <taxon>Metazoa</taxon>
        <taxon>Ecdysozoa</taxon>
        <taxon>Arthropoda</taxon>
        <taxon>Hexapoda</taxon>
        <taxon>Insecta</taxon>
        <taxon>Pterygota</taxon>
        <taxon>Neoptera</taxon>
        <taxon>Endopterygota</taxon>
        <taxon>Hymenoptera</taxon>
        <taxon>Apocrita</taxon>
        <taxon>Aculeata</taxon>
        <taxon>Formicoidea</taxon>
        <taxon>Formicidae</taxon>
        <taxon>Myrmicinae</taxon>
        <taxon>Atta</taxon>
    </lineage>
</organism>
<dbReference type="STRING" id="520822.A0A195BJZ0"/>
<dbReference type="Pfam" id="PF00505">
    <property type="entry name" value="HMG_box"/>
    <property type="match status" value="1"/>
</dbReference>
<dbReference type="Proteomes" id="UP000078540">
    <property type="component" value="Unassembled WGS sequence"/>
</dbReference>
<proteinExistence type="predicted"/>